<dbReference type="InterPro" id="IPR017972">
    <property type="entry name" value="Cyt_P450_CS"/>
</dbReference>
<comment type="similarity">
    <text evidence="1 2">Belongs to the cytochrome P450 family.</text>
</comment>
<evidence type="ECO:0000256" key="1">
    <source>
        <dbReference type="ARBA" id="ARBA00010617"/>
    </source>
</evidence>
<accession>A0ABQ3S5L8</accession>
<keyword evidence="2" id="KW-0560">Oxidoreductase</keyword>
<evidence type="ECO:0000313" key="4">
    <source>
        <dbReference type="Proteomes" id="UP000649259"/>
    </source>
</evidence>
<keyword evidence="2" id="KW-0408">Iron</keyword>
<proteinExistence type="inferred from homology"/>
<dbReference type="Proteomes" id="UP000649259">
    <property type="component" value="Unassembled WGS sequence"/>
</dbReference>
<keyword evidence="2" id="KW-0503">Monooxygenase</keyword>
<dbReference type="PROSITE" id="PS00086">
    <property type="entry name" value="CYTOCHROME_P450"/>
    <property type="match status" value="1"/>
</dbReference>
<name>A0ABQ3S5L8_9ACTN</name>
<gene>
    <name evidence="3" type="ORF">Saso_50590</name>
</gene>
<dbReference type="InterPro" id="IPR036396">
    <property type="entry name" value="Cyt_P450_sf"/>
</dbReference>
<dbReference type="RefSeq" id="WP_189928318.1">
    <property type="nucleotide sequence ID" value="NZ_BMSI01000023.1"/>
</dbReference>
<evidence type="ECO:0000313" key="3">
    <source>
        <dbReference type="EMBL" id="GHI63409.1"/>
    </source>
</evidence>
<sequence length="413" mass="45794">MTASADLFDESPDDIPDYPMPRAEGCPFDPPPALRTARRRSAVTKVRLWDGSTPWLVTGYAAQRELLADSRLSCDVTLPGFPHISETFKARRTAKRRSFINFDDPEHGRLRRMVTAPFTARRIEAMRPHIQRIVDDLIDGMAAGPRPVDLVESFALAVPSLVICELLGVPYEDHGFFQQQSRNLINSGSAPDTALAAQRALHQYLDRLVEAKNAEPGDDLLSELVVHQVRSGALTSADVTLMSTLLLVAGHETTANMIALGTLALLEHPDQLALLRRSDDTRTVAQAVEELLRFLTVIHTGRGRVALADLDVEGKAIRAGDGVILVNSEANRDETAFPDPDRLDLTRDARRHLAFGFGAHQCLGQALARVQLQVVHSTLHRRLPNLRLAVDRDSIRFKREGLVYGVWELPVTW</sequence>
<keyword evidence="2" id="KW-0349">Heme</keyword>
<dbReference type="Gene3D" id="1.10.630.10">
    <property type="entry name" value="Cytochrome P450"/>
    <property type="match status" value="1"/>
</dbReference>
<dbReference type="EMBL" id="BNEB01000005">
    <property type="protein sequence ID" value="GHI63409.1"/>
    <property type="molecule type" value="Genomic_DNA"/>
</dbReference>
<dbReference type="Pfam" id="PF00067">
    <property type="entry name" value="p450"/>
    <property type="match status" value="1"/>
</dbReference>
<dbReference type="CDD" id="cd11030">
    <property type="entry name" value="CYP105-like"/>
    <property type="match status" value="1"/>
</dbReference>
<dbReference type="InterPro" id="IPR002397">
    <property type="entry name" value="Cyt_P450_B"/>
</dbReference>
<dbReference type="SUPFAM" id="SSF48264">
    <property type="entry name" value="Cytochrome P450"/>
    <property type="match status" value="1"/>
</dbReference>
<keyword evidence="4" id="KW-1185">Reference proteome</keyword>
<dbReference type="PANTHER" id="PTHR46696:SF1">
    <property type="entry name" value="CYTOCHROME P450 YJIB-RELATED"/>
    <property type="match status" value="1"/>
</dbReference>
<dbReference type="PANTHER" id="PTHR46696">
    <property type="entry name" value="P450, PUTATIVE (EUROFUNG)-RELATED"/>
    <property type="match status" value="1"/>
</dbReference>
<protein>
    <submittedName>
        <fullName evidence="3">Cytochrome P450</fullName>
    </submittedName>
</protein>
<dbReference type="PRINTS" id="PR00359">
    <property type="entry name" value="BP450"/>
</dbReference>
<reference evidence="4" key="1">
    <citation type="submission" date="2023-07" db="EMBL/GenBank/DDBJ databases">
        <title>Whole genome shotgun sequence of Streptomyces cacaoi subsp. asoensis NBRC 13813.</title>
        <authorList>
            <person name="Komaki H."/>
            <person name="Tamura T."/>
        </authorList>
    </citation>
    <scope>NUCLEOTIDE SEQUENCE [LARGE SCALE GENOMIC DNA]</scope>
    <source>
        <strain evidence="4">NBRC 13813</strain>
    </source>
</reference>
<comment type="caution">
    <text evidence="3">The sequence shown here is derived from an EMBL/GenBank/DDBJ whole genome shotgun (WGS) entry which is preliminary data.</text>
</comment>
<keyword evidence="2" id="KW-0479">Metal-binding</keyword>
<dbReference type="InterPro" id="IPR001128">
    <property type="entry name" value="Cyt_P450"/>
</dbReference>
<dbReference type="GeneID" id="91472891"/>
<dbReference type="PRINTS" id="PR00385">
    <property type="entry name" value="P450"/>
</dbReference>
<evidence type="ECO:0000256" key="2">
    <source>
        <dbReference type="RuleBase" id="RU000461"/>
    </source>
</evidence>
<organism evidence="3 4">
    <name type="scientific">Streptomyces asoensis</name>
    <dbReference type="NCBI Taxonomy" id="249586"/>
    <lineage>
        <taxon>Bacteria</taxon>
        <taxon>Bacillati</taxon>
        <taxon>Actinomycetota</taxon>
        <taxon>Actinomycetes</taxon>
        <taxon>Kitasatosporales</taxon>
        <taxon>Streptomycetaceae</taxon>
        <taxon>Streptomyces</taxon>
    </lineage>
</organism>